<dbReference type="GeneID" id="89954024"/>
<dbReference type="PANTHER" id="PTHR30028">
    <property type="entry name" value="UPF0014 INNER MEMBRANE PROTEIN YBBM-RELATED"/>
    <property type="match status" value="1"/>
</dbReference>
<keyword evidence="3 6" id="KW-0812">Transmembrane</keyword>
<evidence type="ECO:0000256" key="4">
    <source>
        <dbReference type="ARBA" id="ARBA00022989"/>
    </source>
</evidence>
<dbReference type="AlphaFoldDB" id="A0AAN7HZW6"/>
<feature type="transmembrane region" description="Helical" evidence="6">
    <location>
        <begin position="39"/>
        <end position="57"/>
    </location>
</feature>
<proteinExistence type="inferred from homology"/>
<dbReference type="Proteomes" id="UP001304243">
    <property type="component" value="Unassembled WGS sequence"/>
</dbReference>
<keyword evidence="7" id="KW-0378">Hydrolase</keyword>
<keyword evidence="8" id="KW-1185">Reference proteome</keyword>
<feature type="transmembrane region" description="Helical" evidence="6">
    <location>
        <begin position="188"/>
        <end position="209"/>
    </location>
</feature>
<keyword evidence="7" id="KW-0326">Glycosidase</keyword>
<reference evidence="7 8" key="1">
    <citation type="submission" date="2022-11" db="EMBL/GenBank/DDBJ databases">
        <title>Mucor velutinosus strain NIH1002 WGS.</title>
        <authorList>
            <person name="Subramanian P."/>
            <person name="Mullikin J.C."/>
            <person name="Segre J.A."/>
            <person name="Zelazny A.M."/>
        </authorList>
    </citation>
    <scope>NUCLEOTIDE SEQUENCE [LARGE SCALE GENOMIC DNA]</scope>
    <source>
        <strain evidence="7 8">NIH1002</strain>
    </source>
</reference>
<evidence type="ECO:0000256" key="6">
    <source>
        <dbReference type="SAM" id="Phobius"/>
    </source>
</evidence>
<dbReference type="InterPro" id="IPR005226">
    <property type="entry name" value="UPF0014_fam"/>
</dbReference>
<dbReference type="GO" id="GO:0005886">
    <property type="term" value="C:plasma membrane"/>
    <property type="evidence" value="ECO:0007669"/>
    <property type="project" value="TreeGrafter"/>
</dbReference>
<dbReference type="EC" id="3.2.1.23" evidence="7"/>
<keyword evidence="5 6" id="KW-0472">Membrane</keyword>
<dbReference type="RefSeq" id="XP_064682059.1">
    <property type="nucleotide sequence ID" value="XM_064829557.1"/>
</dbReference>
<keyword evidence="4 6" id="KW-1133">Transmembrane helix</keyword>
<protein>
    <submittedName>
        <fullName evidence="7">Glyco_hydro_35 domain-containing protein</fullName>
        <ecNumber evidence="7">3.2.1.23</ecNumber>
    </submittedName>
</protein>
<dbReference type="PANTHER" id="PTHR30028:SF0">
    <property type="entry name" value="PROTEIN ALUMINUM SENSITIVE 3"/>
    <property type="match status" value="1"/>
</dbReference>
<evidence type="ECO:0000313" key="8">
    <source>
        <dbReference type="Proteomes" id="UP001304243"/>
    </source>
</evidence>
<evidence type="ECO:0000256" key="2">
    <source>
        <dbReference type="ARBA" id="ARBA00005268"/>
    </source>
</evidence>
<accession>A0AAN7HZW6</accession>
<comment type="similarity">
    <text evidence="2">Belongs to the UPF0014 family.</text>
</comment>
<organism evidence="7 8">
    <name type="scientific">Mucor velutinosus</name>
    <dbReference type="NCBI Taxonomy" id="708070"/>
    <lineage>
        <taxon>Eukaryota</taxon>
        <taxon>Fungi</taxon>
        <taxon>Fungi incertae sedis</taxon>
        <taxon>Mucoromycota</taxon>
        <taxon>Mucoromycotina</taxon>
        <taxon>Mucoromycetes</taxon>
        <taxon>Mucorales</taxon>
        <taxon>Mucorineae</taxon>
        <taxon>Mucoraceae</taxon>
        <taxon>Mucor</taxon>
    </lineage>
</organism>
<feature type="transmembrane region" description="Helical" evidence="6">
    <location>
        <begin position="229"/>
        <end position="253"/>
    </location>
</feature>
<feature type="transmembrane region" description="Helical" evidence="6">
    <location>
        <begin position="63"/>
        <end position="85"/>
    </location>
</feature>
<feature type="transmembrane region" description="Helical" evidence="6">
    <location>
        <begin position="97"/>
        <end position="119"/>
    </location>
</feature>
<comment type="subcellular location">
    <subcellularLocation>
        <location evidence="1">Membrane</location>
        <topology evidence="1">Multi-pass membrane protein</topology>
    </subcellularLocation>
</comment>
<evidence type="ECO:0000256" key="3">
    <source>
        <dbReference type="ARBA" id="ARBA00022692"/>
    </source>
</evidence>
<evidence type="ECO:0000256" key="5">
    <source>
        <dbReference type="ARBA" id="ARBA00023136"/>
    </source>
</evidence>
<comment type="caution">
    <text evidence="7">The sequence shown here is derived from an EMBL/GenBank/DDBJ whole genome shotgun (WGS) entry which is preliminary data.</text>
</comment>
<feature type="transmembrane region" description="Helical" evidence="6">
    <location>
        <begin position="12"/>
        <end position="32"/>
    </location>
</feature>
<name>A0AAN7HZW6_9FUNG</name>
<feature type="transmembrane region" description="Helical" evidence="6">
    <location>
        <begin position="131"/>
        <end position="150"/>
    </location>
</feature>
<evidence type="ECO:0000313" key="7">
    <source>
        <dbReference type="EMBL" id="KAK4515393.1"/>
    </source>
</evidence>
<dbReference type="GO" id="GO:0004565">
    <property type="term" value="F:beta-galactosidase activity"/>
    <property type="evidence" value="ECO:0007669"/>
    <property type="project" value="UniProtKB-EC"/>
</dbReference>
<dbReference type="Pfam" id="PF03649">
    <property type="entry name" value="UPF0014"/>
    <property type="match status" value="1"/>
</dbReference>
<evidence type="ECO:0000256" key="1">
    <source>
        <dbReference type="ARBA" id="ARBA00004141"/>
    </source>
</evidence>
<gene>
    <name evidence="7" type="ORF">ATC70_010338</name>
</gene>
<dbReference type="EMBL" id="JASEJX010000014">
    <property type="protein sequence ID" value="KAK4515393.1"/>
    <property type="molecule type" value="Genomic_DNA"/>
</dbReference>
<sequence>MGRIEQPDLTWWNVGEASTAVLIAAIVSLCLGTKLELSLIISGMRCVVQLSLMGFILDDVLKTQHMSVVMAMSVVFVLLGSYETVFNRTKKTFKGMFPVMFGILLISNLFITYIGTAFVLKADPFWDPPTFVPVIGMLLGNSMSSVAMATERCLDQFSTHAPMLETRLSFGASRYEASLPLAVEAIRLALLPVITQLSVMGMINIPGMMTGQIMAGTPMMEAVIYQQCIMFMIAASSGFGVVMSVAACMSILIDKDQNMRHDRILSNKSFHQYFPFKRLRHAFLCNCKIVSCCCSKTRKPRKSISDEA</sequence>